<organism evidence="2 3">
    <name type="scientific">Protopolystoma xenopodis</name>
    <dbReference type="NCBI Taxonomy" id="117903"/>
    <lineage>
        <taxon>Eukaryota</taxon>
        <taxon>Metazoa</taxon>
        <taxon>Spiralia</taxon>
        <taxon>Lophotrochozoa</taxon>
        <taxon>Platyhelminthes</taxon>
        <taxon>Monogenea</taxon>
        <taxon>Polyopisthocotylea</taxon>
        <taxon>Polystomatidea</taxon>
        <taxon>Polystomatidae</taxon>
        <taxon>Protopolystoma</taxon>
    </lineage>
</organism>
<reference evidence="2" key="1">
    <citation type="submission" date="2018-11" db="EMBL/GenBank/DDBJ databases">
        <authorList>
            <consortium name="Pathogen Informatics"/>
        </authorList>
    </citation>
    <scope>NUCLEOTIDE SEQUENCE</scope>
</reference>
<comment type="caution">
    <text evidence="2">The sequence shown here is derived from an EMBL/GenBank/DDBJ whole genome shotgun (WGS) entry which is preliminary data.</text>
</comment>
<keyword evidence="1" id="KW-1133">Transmembrane helix</keyword>
<dbReference type="EMBL" id="CAAALY010128537">
    <property type="protein sequence ID" value="VEL31960.1"/>
    <property type="molecule type" value="Genomic_DNA"/>
</dbReference>
<evidence type="ECO:0000256" key="1">
    <source>
        <dbReference type="SAM" id="Phobius"/>
    </source>
</evidence>
<evidence type="ECO:0000313" key="2">
    <source>
        <dbReference type="EMBL" id="VEL31960.1"/>
    </source>
</evidence>
<dbReference type="AlphaFoldDB" id="A0A448XA07"/>
<dbReference type="SUPFAM" id="SSF103473">
    <property type="entry name" value="MFS general substrate transporter"/>
    <property type="match status" value="1"/>
</dbReference>
<accession>A0A448XA07</accession>
<dbReference type="Proteomes" id="UP000784294">
    <property type="component" value="Unassembled WGS sequence"/>
</dbReference>
<evidence type="ECO:0000313" key="3">
    <source>
        <dbReference type="Proteomes" id="UP000784294"/>
    </source>
</evidence>
<feature type="transmembrane region" description="Helical" evidence="1">
    <location>
        <begin position="96"/>
        <end position="114"/>
    </location>
</feature>
<dbReference type="InterPro" id="IPR036259">
    <property type="entry name" value="MFS_trans_sf"/>
</dbReference>
<keyword evidence="3" id="KW-1185">Reference proteome</keyword>
<sequence>MQPFCYIIGDSKAKDLPTHTTFKSIDTQKAHYPETASPKHRSEESVKRSLFLNCCNTTVSTTCITCCSAKCSPAYWFRASRVLTQQFQVILRRPHLLLFCIACILASLAVSSVLTELTKFGQQLGLAHNEYSILLSHFGIACFSCRLTTAFVIHIAYLSRNREQEKLNGGLCILLKIYLYF</sequence>
<keyword evidence="1" id="KW-0472">Membrane</keyword>
<proteinExistence type="predicted"/>
<keyword evidence="1" id="KW-0812">Transmembrane</keyword>
<feature type="transmembrane region" description="Helical" evidence="1">
    <location>
        <begin position="134"/>
        <end position="158"/>
    </location>
</feature>
<gene>
    <name evidence="2" type="ORF">PXEA_LOCUS25400</name>
</gene>
<protein>
    <submittedName>
        <fullName evidence="2">Uncharacterized protein</fullName>
    </submittedName>
</protein>
<name>A0A448XA07_9PLAT</name>